<dbReference type="Proteomes" id="UP001494902">
    <property type="component" value="Unassembled WGS sequence"/>
</dbReference>
<reference evidence="3 4" key="1">
    <citation type="submission" date="2024-03" db="EMBL/GenBank/DDBJ databases">
        <title>Draft genome sequence of Pseudonocardia nematodicida JCM 31783.</title>
        <authorList>
            <person name="Butdee W."/>
            <person name="Duangmal K."/>
        </authorList>
    </citation>
    <scope>NUCLEOTIDE SEQUENCE [LARGE SCALE GENOMIC DNA]</scope>
    <source>
        <strain evidence="3 4">JCM 31783</strain>
    </source>
</reference>
<dbReference type="Gene3D" id="3.30.1540.10">
    <property type="entry name" value="formyl-coa transferase, domain 3"/>
    <property type="match status" value="1"/>
</dbReference>
<dbReference type="Pfam" id="PF02515">
    <property type="entry name" value="CoA_transf_3"/>
    <property type="match status" value="1"/>
</dbReference>
<evidence type="ECO:0000313" key="3">
    <source>
        <dbReference type="EMBL" id="MEQ3554085.1"/>
    </source>
</evidence>
<name>A0ABV1KI13_9PSEU</name>
<dbReference type="EMBL" id="JBEDNQ010000013">
    <property type="protein sequence ID" value="MEQ3554085.1"/>
    <property type="molecule type" value="Genomic_DNA"/>
</dbReference>
<dbReference type="PANTHER" id="PTHR48207:SF3">
    <property type="entry name" value="SUCCINATE--HYDROXYMETHYLGLUTARATE COA-TRANSFERASE"/>
    <property type="match status" value="1"/>
</dbReference>
<evidence type="ECO:0000256" key="2">
    <source>
        <dbReference type="SAM" id="MobiDB-lite"/>
    </source>
</evidence>
<dbReference type="RefSeq" id="WP_349301158.1">
    <property type="nucleotide sequence ID" value="NZ_JBEDNQ010000013.1"/>
</dbReference>
<comment type="caution">
    <text evidence="3">The sequence shown here is derived from an EMBL/GenBank/DDBJ whole genome shotgun (WGS) entry which is preliminary data.</text>
</comment>
<dbReference type="GO" id="GO:0016740">
    <property type="term" value="F:transferase activity"/>
    <property type="evidence" value="ECO:0007669"/>
    <property type="project" value="UniProtKB-KW"/>
</dbReference>
<dbReference type="InterPro" id="IPR044855">
    <property type="entry name" value="CoA-Trfase_III_dom3_sf"/>
</dbReference>
<keyword evidence="4" id="KW-1185">Reference proteome</keyword>
<feature type="region of interest" description="Disordered" evidence="2">
    <location>
        <begin position="1"/>
        <end position="20"/>
    </location>
</feature>
<keyword evidence="1 3" id="KW-0808">Transferase</keyword>
<proteinExistence type="predicted"/>
<organism evidence="3 4">
    <name type="scientific">Pseudonocardia nematodicida</name>
    <dbReference type="NCBI Taxonomy" id="1206997"/>
    <lineage>
        <taxon>Bacteria</taxon>
        <taxon>Bacillati</taxon>
        <taxon>Actinomycetota</taxon>
        <taxon>Actinomycetes</taxon>
        <taxon>Pseudonocardiales</taxon>
        <taxon>Pseudonocardiaceae</taxon>
        <taxon>Pseudonocardia</taxon>
    </lineage>
</organism>
<evidence type="ECO:0000313" key="4">
    <source>
        <dbReference type="Proteomes" id="UP001494902"/>
    </source>
</evidence>
<dbReference type="SUPFAM" id="SSF89796">
    <property type="entry name" value="CoA-transferase family III (CaiB/BaiF)"/>
    <property type="match status" value="1"/>
</dbReference>
<dbReference type="PANTHER" id="PTHR48207">
    <property type="entry name" value="SUCCINATE--HYDROXYMETHYLGLUTARATE COA-TRANSFERASE"/>
    <property type="match status" value="1"/>
</dbReference>
<dbReference type="InterPro" id="IPR003673">
    <property type="entry name" value="CoA-Trfase_fam_III"/>
</dbReference>
<dbReference type="Gene3D" id="3.40.50.10540">
    <property type="entry name" value="Crotonobetainyl-coa:carnitine coa-transferase, domain 1"/>
    <property type="match status" value="1"/>
</dbReference>
<dbReference type="EC" id="2.8.3.-" evidence="3"/>
<protein>
    <submittedName>
        <fullName evidence="3">CoA transferase</fullName>
        <ecNumber evidence="3">2.8.3.-</ecNumber>
    </submittedName>
</protein>
<evidence type="ECO:0000256" key="1">
    <source>
        <dbReference type="ARBA" id="ARBA00022679"/>
    </source>
</evidence>
<dbReference type="InterPro" id="IPR050483">
    <property type="entry name" value="CoA-transferase_III_domain"/>
</dbReference>
<gene>
    <name evidence="3" type="ORF">WIS52_26750</name>
</gene>
<accession>A0ABV1KI13</accession>
<dbReference type="InterPro" id="IPR023606">
    <property type="entry name" value="CoA-Trfase_III_dom_1_sf"/>
</dbReference>
<sequence length="412" mass="43893">MTPSDSSTTDETDREAPGPLSGLRVVEVGSLIAGPFCGQLLGDFGAEVIKLEDPGVGDPMRAWGHHRPSGFSLSWPIIARNKKSVTCNLRTPEGQGVLRDLAAGADVLIENFRPGTMERWNCGFDELRGLNPRLIMTRVTGYGQTGPYADRAGFGVIGEAMGGVRYVTGEPDRPTSRVGISLGDSLAGTFAALGTVMAVVHRERTGAGQIVDSAIYEAVLALMESTIPEWELAGAQRERSGGTLPGVAPSNVYPTRDGAEILIAANRDTVFSRLGPVLGRADWLDDPRYATHQARGRHGAELDEEIRAITAGRDSDELLDALHHGGVPAGRTYTSKDMLADPHFAAREAIVRLTHHTLGSFPMQNVAPRLSGSPGRVRQVGPELGEHTDEVLTSVLGLSAAAVEELREKGVV</sequence>